<dbReference type="PANTHER" id="PTHR43298:SF2">
    <property type="entry name" value="FMN_FAD EXPORTER YEEO-RELATED"/>
    <property type="match status" value="1"/>
</dbReference>
<dbReference type="InterPro" id="IPR048279">
    <property type="entry name" value="MdtK-like"/>
</dbReference>
<name>A2BJJ3_HYPBU</name>
<feature type="transmembrane region" description="Helical" evidence="10">
    <location>
        <begin position="426"/>
        <end position="446"/>
    </location>
</feature>
<dbReference type="AlphaFoldDB" id="A2BJJ3"/>
<evidence type="ECO:0000256" key="6">
    <source>
        <dbReference type="ARBA" id="ARBA00022989"/>
    </source>
</evidence>
<sequence>MADAGERLGRLRERVLSEENIVRLLVWLAVPLMASSSVRILYEAVDAFWLSRLGEAALGTPIVSWPYPDIVFAVAFGLSGSVSAIAGQYIGAGLYDRASRSAGTVLGLIMIVAVPGSIAIAATAPLYLDAIGVPETVKPLAEVYLAIIALGTPFSALFLFFNMLLGAAGDTRTPVKVSIAATAINAVLDPILIFVADLGVLGAALATFIASLFSASYAAYSLATGRHGFRLGIRDLIPDRSLLPLVAKVSAPLVVQRLGMTLGFMVMAGIVAGLGEVVLAAYQVGHVALSIDSIISMPLARSVGIVVAQSLGAGQTWRARKAVKTGLLLLAGFVGAYIAAIVYFAEEFARIFTSNPETVKVIVDMLHVFGPSILSFNLLTLANVVARSSGHTFFISALGIARLWFLRIPLSWLLAYQLGLGEKGLWAGMAISNHVAGGTALAWLAYGNWAKPVITQEQREHKPGHMKTQSQQQG</sequence>
<dbReference type="EnsemblBacteria" id="ABM80154">
    <property type="protein sequence ID" value="ABM80154"/>
    <property type="gene ID" value="Hbut_0282"/>
</dbReference>
<keyword evidence="12" id="KW-1185">Reference proteome</keyword>
<dbReference type="eggNOG" id="arCOG01731">
    <property type="taxonomic scope" value="Archaea"/>
</dbReference>
<keyword evidence="2" id="KW-0813">Transport</keyword>
<feature type="transmembrane region" description="Helical" evidence="10">
    <location>
        <begin position="393"/>
        <end position="414"/>
    </location>
</feature>
<feature type="transmembrane region" description="Helical" evidence="10">
    <location>
        <begin position="258"/>
        <end position="282"/>
    </location>
</feature>
<evidence type="ECO:0000256" key="8">
    <source>
        <dbReference type="ARBA" id="ARBA00023136"/>
    </source>
</evidence>
<evidence type="ECO:0000256" key="5">
    <source>
        <dbReference type="ARBA" id="ARBA00022692"/>
    </source>
</evidence>
<protein>
    <recommendedName>
        <fullName evidence="9">Multidrug-efflux transporter</fullName>
    </recommendedName>
</protein>
<evidence type="ECO:0000256" key="2">
    <source>
        <dbReference type="ARBA" id="ARBA00022448"/>
    </source>
</evidence>
<feature type="transmembrane region" description="Helical" evidence="10">
    <location>
        <begin position="104"/>
        <end position="128"/>
    </location>
</feature>
<keyword evidence="6 10" id="KW-1133">Transmembrane helix</keyword>
<feature type="transmembrane region" description="Helical" evidence="10">
    <location>
        <begin position="177"/>
        <end position="195"/>
    </location>
</feature>
<gene>
    <name evidence="11" type="ordered locus">Hbut_0282</name>
</gene>
<keyword evidence="4" id="KW-1003">Cell membrane</keyword>
<keyword evidence="7" id="KW-0406">Ion transport</keyword>
<proteinExistence type="predicted"/>
<evidence type="ECO:0000256" key="4">
    <source>
        <dbReference type="ARBA" id="ARBA00022475"/>
    </source>
</evidence>
<reference evidence="11 12" key="1">
    <citation type="journal article" date="2007" name="Archaea">
        <title>The genome of Hyperthermus butylicus: a sulfur-reducing, peptide fermenting, neutrophilic Crenarchaeote growing up to 108 degrees C.</title>
        <authorList>
            <person name="Brugger K."/>
            <person name="Chen L."/>
            <person name="Stark M."/>
            <person name="Zibat A."/>
            <person name="Redder P."/>
            <person name="Ruepp A."/>
            <person name="Awayez M."/>
            <person name="She Q."/>
            <person name="Garrett R.A."/>
            <person name="Klenk H.P."/>
        </authorList>
    </citation>
    <scope>NUCLEOTIDE SEQUENCE [LARGE SCALE GENOMIC DNA]</scope>
    <source>
        <strain evidence="12">DSM 5456 / JCM 9403 / PLM1-5</strain>
    </source>
</reference>
<keyword evidence="8 10" id="KW-0472">Membrane</keyword>
<evidence type="ECO:0000313" key="11">
    <source>
        <dbReference type="EMBL" id="ABM80154.1"/>
    </source>
</evidence>
<dbReference type="InterPro" id="IPR050222">
    <property type="entry name" value="MATE_MdtK"/>
</dbReference>
<dbReference type="PIRSF" id="PIRSF006603">
    <property type="entry name" value="DinF"/>
    <property type="match status" value="1"/>
</dbReference>
<evidence type="ECO:0000256" key="9">
    <source>
        <dbReference type="ARBA" id="ARBA00031636"/>
    </source>
</evidence>
<dbReference type="GO" id="GO:0006811">
    <property type="term" value="P:monoatomic ion transport"/>
    <property type="evidence" value="ECO:0007669"/>
    <property type="project" value="UniProtKB-KW"/>
</dbReference>
<evidence type="ECO:0000313" key="12">
    <source>
        <dbReference type="Proteomes" id="UP000002593"/>
    </source>
</evidence>
<dbReference type="HOGENOM" id="CLU_012893_5_3_2"/>
<dbReference type="PANTHER" id="PTHR43298">
    <property type="entry name" value="MULTIDRUG RESISTANCE PROTEIN NORM-RELATED"/>
    <property type="match status" value="1"/>
</dbReference>
<evidence type="ECO:0000256" key="10">
    <source>
        <dbReference type="SAM" id="Phobius"/>
    </source>
</evidence>
<feature type="transmembrane region" description="Helical" evidence="10">
    <location>
        <begin position="70"/>
        <end position="92"/>
    </location>
</feature>
<dbReference type="OrthoDB" id="214119at2157"/>
<dbReference type="InterPro" id="IPR002528">
    <property type="entry name" value="MATE_fam"/>
</dbReference>
<keyword evidence="5 10" id="KW-0812">Transmembrane</keyword>
<evidence type="ECO:0000256" key="7">
    <source>
        <dbReference type="ARBA" id="ARBA00023065"/>
    </source>
</evidence>
<evidence type="ECO:0000256" key="3">
    <source>
        <dbReference type="ARBA" id="ARBA00022449"/>
    </source>
</evidence>
<dbReference type="KEGG" id="hbu:Hbut_0282"/>
<feature type="transmembrane region" description="Helical" evidence="10">
    <location>
        <begin position="326"/>
        <end position="345"/>
    </location>
</feature>
<accession>A2BJJ3</accession>
<keyword evidence="3" id="KW-0050">Antiport</keyword>
<dbReference type="GO" id="GO:0042910">
    <property type="term" value="F:xenobiotic transmembrane transporter activity"/>
    <property type="evidence" value="ECO:0007669"/>
    <property type="project" value="InterPro"/>
</dbReference>
<dbReference type="GO" id="GO:0005886">
    <property type="term" value="C:plasma membrane"/>
    <property type="evidence" value="ECO:0007669"/>
    <property type="project" value="UniProtKB-SubCell"/>
</dbReference>
<dbReference type="STRING" id="415426.Hbut_0282"/>
<dbReference type="RefSeq" id="WP_011821472.1">
    <property type="nucleotide sequence ID" value="NC_008818.1"/>
</dbReference>
<dbReference type="EMBL" id="CP000493">
    <property type="protein sequence ID" value="ABM80154.1"/>
    <property type="molecule type" value="Genomic_DNA"/>
</dbReference>
<comment type="subcellular location">
    <subcellularLocation>
        <location evidence="1">Cell membrane</location>
        <topology evidence="1">Multi-pass membrane protein</topology>
    </subcellularLocation>
</comment>
<feature type="transmembrane region" description="Helical" evidence="10">
    <location>
        <begin position="294"/>
        <end position="314"/>
    </location>
</feature>
<evidence type="ECO:0000256" key="1">
    <source>
        <dbReference type="ARBA" id="ARBA00004651"/>
    </source>
</evidence>
<dbReference type="Proteomes" id="UP000002593">
    <property type="component" value="Chromosome"/>
</dbReference>
<dbReference type="GO" id="GO:0015297">
    <property type="term" value="F:antiporter activity"/>
    <property type="evidence" value="ECO:0007669"/>
    <property type="project" value="UniProtKB-KW"/>
</dbReference>
<feature type="transmembrane region" description="Helical" evidence="10">
    <location>
        <begin position="143"/>
        <end position="165"/>
    </location>
</feature>
<feature type="transmembrane region" description="Helical" evidence="10">
    <location>
        <begin position="21"/>
        <end position="42"/>
    </location>
</feature>
<dbReference type="NCBIfam" id="TIGR00797">
    <property type="entry name" value="matE"/>
    <property type="match status" value="1"/>
</dbReference>
<organism evidence="11 12">
    <name type="scientific">Hyperthermus butylicus (strain DSM 5456 / JCM 9403 / PLM1-5)</name>
    <dbReference type="NCBI Taxonomy" id="415426"/>
    <lineage>
        <taxon>Archaea</taxon>
        <taxon>Thermoproteota</taxon>
        <taxon>Thermoprotei</taxon>
        <taxon>Desulfurococcales</taxon>
        <taxon>Pyrodictiaceae</taxon>
        <taxon>Hyperthermus</taxon>
    </lineage>
</organism>
<feature type="transmembrane region" description="Helical" evidence="10">
    <location>
        <begin position="365"/>
        <end position="386"/>
    </location>
</feature>
<dbReference type="CDD" id="cd13142">
    <property type="entry name" value="MATE_like_12"/>
    <property type="match status" value="1"/>
</dbReference>
<feature type="transmembrane region" description="Helical" evidence="10">
    <location>
        <begin position="201"/>
        <end position="220"/>
    </location>
</feature>
<dbReference type="Pfam" id="PF01554">
    <property type="entry name" value="MatE"/>
    <property type="match status" value="2"/>
</dbReference>
<dbReference type="GeneID" id="4781541"/>